<comment type="caution">
    <text evidence="2">The sequence shown here is derived from an EMBL/GenBank/DDBJ whole genome shotgun (WGS) entry which is preliminary data.</text>
</comment>
<organism evidence="2 3">
    <name type="scientific">Gracilibacillus xinjiangensis</name>
    <dbReference type="NCBI Taxonomy" id="1193282"/>
    <lineage>
        <taxon>Bacteria</taxon>
        <taxon>Bacillati</taxon>
        <taxon>Bacillota</taxon>
        <taxon>Bacilli</taxon>
        <taxon>Bacillales</taxon>
        <taxon>Bacillaceae</taxon>
        <taxon>Gracilibacillus</taxon>
    </lineage>
</organism>
<dbReference type="NCBIfam" id="TIGR04104">
    <property type="entry name" value="cxxc_20_cxxc"/>
    <property type="match status" value="1"/>
</dbReference>
<dbReference type="RefSeq" id="WP_390252440.1">
    <property type="nucleotide sequence ID" value="NZ_JBHSDT010000008.1"/>
</dbReference>
<accession>A0ABV8X0F5</accession>
<proteinExistence type="predicted"/>
<feature type="transmembrane region" description="Helical" evidence="1">
    <location>
        <begin position="51"/>
        <end position="84"/>
    </location>
</feature>
<dbReference type="EMBL" id="JBHSDT010000008">
    <property type="protein sequence ID" value="MFC4403901.1"/>
    <property type="molecule type" value="Genomic_DNA"/>
</dbReference>
<dbReference type="InterPro" id="IPR026369">
    <property type="entry name" value="CxxC_20_CxxC"/>
</dbReference>
<reference evidence="3" key="1">
    <citation type="journal article" date="2019" name="Int. J. Syst. Evol. Microbiol.">
        <title>The Global Catalogue of Microorganisms (GCM) 10K type strain sequencing project: providing services to taxonomists for standard genome sequencing and annotation.</title>
        <authorList>
            <consortium name="The Broad Institute Genomics Platform"/>
            <consortium name="The Broad Institute Genome Sequencing Center for Infectious Disease"/>
            <person name="Wu L."/>
            <person name="Ma J."/>
        </authorList>
    </citation>
    <scope>NUCLEOTIDE SEQUENCE [LARGE SCALE GENOMIC DNA]</scope>
    <source>
        <strain evidence="3">CCUG 37865</strain>
    </source>
</reference>
<keyword evidence="1" id="KW-1133">Transmembrane helix</keyword>
<evidence type="ECO:0000256" key="1">
    <source>
        <dbReference type="SAM" id="Phobius"/>
    </source>
</evidence>
<dbReference type="Proteomes" id="UP001595882">
    <property type="component" value="Unassembled WGS sequence"/>
</dbReference>
<protein>
    <submittedName>
        <fullName evidence="2">TIGR04104 family putative zinc finger protein</fullName>
    </submittedName>
</protein>
<evidence type="ECO:0000313" key="3">
    <source>
        <dbReference type="Proteomes" id="UP001595882"/>
    </source>
</evidence>
<keyword evidence="1" id="KW-0812">Transmembrane</keyword>
<evidence type="ECO:0000313" key="2">
    <source>
        <dbReference type="EMBL" id="MFC4403901.1"/>
    </source>
</evidence>
<sequence>MPTCQKCKHQWTWKETVKKSFTLDSGMTCPNCNKTQYLTKKSKKKAGLLNLMLPFSMFILAINGASILGVCLLLIIGLLTMIAAYPLMIDVTNEEMTLW</sequence>
<name>A0ABV8X0F5_9BACI</name>
<keyword evidence="3" id="KW-1185">Reference proteome</keyword>
<keyword evidence="1" id="KW-0472">Membrane</keyword>
<gene>
    <name evidence="2" type="ORF">ACFOY7_12560</name>
</gene>